<keyword evidence="1" id="KW-0812">Transmembrane</keyword>
<evidence type="ECO:0000313" key="3">
    <source>
        <dbReference type="Proteomes" id="UP000321121"/>
    </source>
</evidence>
<accession>A0ABQ0U7T9</accession>
<dbReference type="EMBL" id="BJUS01000047">
    <property type="protein sequence ID" value="GEK74505.1"/>
    <property type="molecule type" value="Genomic_DNA"/>
</dbReference>
<dbReference type="Proteomes" id="UP000321121">
    <property type="component" value="Unassembled WGS sequence"/>
</dbReference>
<keyword evidence="3" id="KW-1185">Reference proteome</keyword>
<sequence>MSRDAEIILRMGASLCIQESIGRWDNAVTYVDSEGNEESCQYSIQVFADYRHAFYHLGIGTSKLSNGFEEHADHIRRVGQKIASDISKKKLASVPMHFSGLVLIGADQIQINEKSLVQGFSQLGMAIRVYDTSGDSMPAVVPRLLLTPEAAYSGRLQDCKVHYQTPDYLVWEEKDGAVCYSLQMRLRERFQDERSVLRDISRLSPQREKVTRYLHSERDRKRISGGMASVLRDALEGKVDDASETLQKLESKAFKNSLNRAKAITMLTSFGIIGLTLAVLLLTLGIDNPKFITPVWGMVGAALALWMPISRLNYLAEYSWDQVVIDILARTIIGAIAGSVVILLVESKVLLGFVDSEAGGLIYVISMVAGWSERFLPKIFGQFESKILSEKNGGDS</sequence>
<feature type="transmembrane region" description="Helical" evidence="1">
    <location>
        <begin position="264"/>
        <end position="285"/>
    </location>
</feature>
<keyword evidence="1" id="KW-0472">Membrane</keyword>
<evidence type="ECO:0000313" key="2">
    <source>
        <dbReference type="EMBL" id="GEK74505.1"/>
    </source>
</evidence>
<reference evidence="2 3" key="1">
    <citation type="submission" date="2019-07" db="EMBL/GenBank/DDBJ databases">
        <title>Whole genome shotgun sequence of Halomonas halophila NBRC 102604.</title>
        <authorList>
            <person name="Hosoyama A."/>
            <person name="Uohara A."/>
            <person name="Ohji S."/>
            <person name="Ichikawa N."/>
        </authorList>
    </citation>
    <scope>NUCLEOTIDE SEQUENCE [LARGE SCALE GENOMIC DNA]</scope>
    <source>
        <strain evidence="2 3">NBRC 102604</strain>
    </source>
</reference>
<organism evidence="2 3">
    <name type="scientific">Halomonas halophila</name>
    <dbReference type="NCBI Taxonomy" id="29573"/>
    <lineage>
        <taxon>Bacteria</taxon>
        <taxon>Pseudomonadati</taxon>
        <taxon>Pseudomonadota</taxon>
        <taxon>Gammaproteobacteria</taxon>
        <taxon>Oceanospirillales</taxon>
        <taxon>Halomonadaceae</taxon>
        <taxon>Halomonas</taxon>
    </lineage>
</organism>
<proteinExistence type="predicted"/>
<keyword evidence="1" id="KW-1133">Transmembrane helix</keyword>
<name>A0ABQ0U7T9_9GAMM</name>
<feature type="transmembrane region" description="Helical" evidence="1">
    <location>
        <begin position="323"/>
        <end position="344"/>
    </location>
</feature>
<gene>
    <name evidence="2" type="ORF">HHA04nite_30490</name>
</gene>
<dbReference type="RefSeq" id="WP_146910172.1">
    <property type="nucleotide sequence ID" value="NZ_BJUS01000047.1"/>
</dbReference>
<evidence type="ECO:0000256" key="1">
    <source>
        <dbReference type="SAM" id="Phobius"/>
    </source>
</evidence>
<comment type="caution">
    <text evidence="2">The sequence shown here is derived from an EMBL/GenBank/DDBJ whole genome shotgun (WGS) entry which is preliminary data.</text>
</comment>
<feature type="transmembrane region" description="Helical" evidence="1">
    <location>
        <begin position="291"/>
        <end position="311"/>
    </location>
</feature>
<feature type="transmembrane region" description="Helical" evidence="1">
    <location>
        <begin position="350"/>
        <end position="371"/>
    </location>
</feature>
<protein>
    <submittedName>
        <fullName evidence="2">Uncharacterized protein</fullName>
    </submittedName>
</protein>